<comment type="similarity">
    <text evidence="1">Belongs to the villin/gelsolin family.</text>
</comment>
<dbReference type="SUPFAM" id="SSF55753">
    <property type="entry name" value="Actin depolymerizing proteins"/>
    <property type="match status" value="5"/>
</dbReference>
<dbReference type="EMBL" id="GIFC01019032">
    <property type="protein sequence ID" value="MXV01116.1"/>
    <property type="molecule type" value="Transcribed_RNA"/>
</dbReference>
<dbReference type="GO" id="GO:0008154">
    <property type="term" value="P:actin polymerization or depolymerization"/>
    <property type="evidence" value="ECO:0007669"/>
    <property type="project" value="TreeGrafter"/>
</dbReference>
<dbReference type="CDD" id="cd11289">
    <property type="entry name" value="gelsolin_S2_like"/>
    <property type="match status" value="1"/>
</dbReference>
<feature type="region of interest" description="Disordered" evidence="2">
    <location>
        <begin position="631"/>
        <end position="790"/>
    </location>
</feature>
<dbReference type="InterPro" id="IPR036886">
    <property type="entry name" value="Villin_headpiece_dom_sf"/>
</dbReference>
<feature type="compositionally biased region" description="Polar residues" evidence="2">
    <location>
        <begin position="165"/>
        <end position="181"/>
    </location>
</feature>
<feature type="region of interest" description="Disordered" evidence="2">
    <location>
        <begin position="553"/>
        <end position="582"/>
    </location>
</feature>
<accession>A0A6B0VHM3</accession>
<dbReference type="Pfam" id="PF02209">
    <property type="entry name" value="VHP"/>
    <property type="match status" value="1"/>
</dbReference>
<dbReference type="GO" id="GO:0005737">
    <property type="term" value="C:cytoplasm"/>
    <property type="evidence" value="ECO:0007669"/>
    <property type="project" value="TreeGrafter"/>
</dbReference>
<sequence length="2144" mass="237319">MSAKAGGPPSFARAVMDTAETDSHKERVERYKKQRREELARKYSARATAEANGTQAAGAPKSKAVPTRTAEAEKHASETSRACEEPTPSEKSATGEKPCDRRGLPPSVRMTKAYHLRLLSNAATNAHNALDPAQHNAKPEAPHRGERHGLLRPLDLNENVPLKLRSNTASGRSENNPSGSSRAATDKPPRRRAAAAASRPSDASLFSSSVSDKPRQLEPLNSLSTSSLVPTESQSAIATDSSHNLQPCEAKELKIPQPTESSSFAEAASHCQVLNTEANVGVHPQHQPRVFSVTYHTTSTSFLEPSNRLASSPEASLGAEHPRPIASPRDEASEDARDDERAEEPRSCRRASLSDAVHGILKANSRDEDASVGGDRRPRHSILKNKSSSSEERDHSPELHSILKSKPEDVAKPPPVGGPKPILKRHDDAGGAPSEPKPILKRKSVDEDGEERPKPILKPQPQGRRWSHEHAHEGAVVVRRRSHSIELESRPVLAVVRVPTNDAGGEVGESGAPSSPVTFLRRGRSASEPRVITGWSPDYAARWAPVNVTLGGEDSAAGASEECGAGDSAVEPKLPGAVGSSVDSAAQLKKYHRRNASCYKTQPVTASEIKASDSLESVRSFRTLVSKEASLSVFSKEESDSKPEPKAEPKQEPKPDRLPVVKRLEFPQTNSPDRRPTREDRLRRRTLPITAEEIMDATKRSNGSKPAAAAADEGGDDPSELSVAAKVSLFKRTVDPSLNVPGKRPPKPTSAERRSLPRFRTQPVTTGELRKAAGGAEDEEEDSKEDALSKMSLADKLKMFNQTVSLDVLRQRPPVRSSSMRRAMPDKQEAESTSSQATLGLPLTRARSHSSPPEDCCPAPPATAAAAPKSILKPQAGQQPVVKGILKQDGPETKEDIRGILKPEQNPEPTQAAAVKPILKPEHKPTKEEEEEDETSSSEDSSSEEAKPAAEEDSSTSSSGEEESEEEGEEDDTKRILLGGQRHLVISEGSSPMASRKLISNPAIQRRINASLRRKEEEERRSTHEVLASESRLRSYSAPSEDGLDEMGQRRLYLRDTNRTQPITQGERSSCGGGIAQRLAALRKSGEDWQKRVDKEDVSKPQVAVNPVSELRKDVVIEVQKSASIGDRKSWLETSSESWRQRVPESDASQFTVAGKMGCTEPVPTLVDRKRRTPKQETFSAATKAELRKRIQEQGTAVLPSIFRSKSMPNAAEELSRLKMEEARPIALIPREDNETFTSFFESVLPPSRDKVDISEASFDDVICDNVKLGQRRQVSVRRKKQTRGNPLKALASRTDLHAEYVEVRTNIAEEELKRINIEKLAQNSDLALSALAGLASTEDFRRVQLKKSEDTGSLLPNRELILIQVKGRRHVQTRLVEPSVSSLNHGDVFVLVTPSDVYCWIGKHSNIIERTKATDVAQSIQSKKDLLFKGSSEVKFIDEDKGDNSADSQAFFKLLGGSPDGCSPAGDPGEDLRFEAAIVDTNMVYTVEGEALVPCDKYWGMQPRVDMLQPDKAYVFNFGSEVYVWLGKQVPSQLRSLAVRLAEEQCKAGFDYSECDINPLFPRMGPKTEEAGMSSDVRPNWALFAKVNQHMEPVLFREKFLDWPDDAKLIRVKTQEQEDRKTDSWDSGLRPCDAKELLARDPVEPDLELSGSHLGRGLEYYDSLERRQYTISTLGLRVWHITEYEHRALPESSYGQFHSGDTYVVRWLYTVTQTGRDLSGQRSRHAGTGRERCAYFFWQGRDSTVTEQGACALLTIELDEERGPHVRVLQGKEPPCFLNLFKGRMVVYKGKREEESKCSGAWRMFVVRGEAPSEAALVETRLGVENLRTRGSFLVLGTGCGKLYLWHGAQCCRHARRVATHAARAIVQRTPAEMGLSAGTELQLVEVNEGSEVCEFWDGLGGDKKKKQHLFVSLLDSPLDFRFTPRLFHATLVSGTFEACEVSCPFQRVDVPCAYPFLQSDLYNAPQPAVFFLDNRHEVYVWQGWWPQKESDAGSCTPNSSEKVRWNTTRRLAMETALHYSQEMSSSDPPKVYLVFAGLEPVQFTSLFPEWEDRDDIACINMKEGRTHGDCLSVQETLSQLTQTHYPLEELKADPLPEGVDPQRLESYLADEEFEAVFECSKAKFYELPSWTQNKRKKQAGLF</sequence>
<feature type="domain" description="HP" evidence="3">
    <location>
        <begin position="2081"/>
        <end position="2144"/>
    </location>
</feature>
<feature type="region of interest" description="Disordered" evidence="2">
    <location>
        <begin position="808"/>
        <end position="1049"/>
    </location>
</feature>
<proteinExistence type="inferred from homology"/>
<feature type="compositionally biased region" description="Basic and acidic residues" evidence="2">
    <location>
        <begin position="389"/>
        <end position="398"/>
    </location>
</feature>
<dbReference type="PROSITE" id="PS51089">
    <property type="entry name" value="HP"/>
    <property type="match status" value="1"/>
</dbReference>
<dbReference type="InterPro" id="IPR029006">
    <property type="entry name" value="ADF-H/Gelsolin-like_dom_sf"/>
</dbReference>
<feature type="compositionally biased region" description="Basic and acidic residues" evidence="2">
    <location>
        <begin position="1013"/>
        <end position="1024"/>
    </location>
</feature>
<feature type="region of interest" description="Disordered" evidence="2">
    <location>
        <begin position="502"/>
        <end position="526"/>
    </location>
</feature>
<dbReference type="PANTHER" id="PTHR11977:SF45">
    <property type="entry name" value="SUPERVILLIN"/>
    <property type="match status" value="1"/>
</dbReference>
<feature type="compositionally biased region" description="Low complexity" evidence="2">
    <location>
        <begin position="853"/>
        <end position="868"/>
    </location>
</feature>
<evidence type="ECO:0000313" key="4">
    <source>
        <dbReference type="EMBL" id="MXV01116.1"/>
    </source>
</evidence>
<feature type="compositionally biased region" description="Basic and acidic residues" evidence="2">
    <location>
        <begin position="70"/>
        <end position="84"/>
    </location>
</feature>
<dbReference type="Gene3D" id="3.40.20.10">
    <property type="entry name" value="Severin"/>
    <property type="match status" value="5"/>
</dbReference>
<dbReference type="InterPro" id="IPR003128">
    <property type="entry name" value="Villin_headpiece"/>
</dbReference>
<dbReference type="SUPFAM" id="SSF47050">
    <property type="entry name" value="VHP, Villin headpiece domain"/>
    <property type="match status" value="1"/>
</dbReference>
<feature type="compositionally biased region" description="Basic and acidic residues" evidence="2">
    <location>
        <begin position="443"/>
        <end position="454"/>
    </location>
</feature>
<dbReference type="InterPro" id="IPR007123">
    <property type="entry name" value="Gelsolin-like_dom"/>
</dbReference>
<evidence type="ECO:0000256" key="2">
    <source>
        <dbReference type="SAM" id="MobiDB-lite"/>
    </source>
</evidence>
<dbReference type="CDD" id="cd11293">
    <property type="entry name" value="gelsolin_S4_like"/>
    <property type="match status" value="1"/>
</dbReference>
<feature type="compositionally biased region" description="Basic and acidic residues" evidence="2">
    <location>
        <begin position="93"/>
        <end position="103"/>
    </location>
</feature>
<dbReference type="GO" id="GO:0051014">
    <property type="term" value="P:actin filament severing"/>
    <property type="evidence" value="ECO:0007669"/>
    <property type="project" value="TreeGrafter"/>
</dbReference>
<feature type="compositionally biased region" description="Basic and acidic residues" evidence="2">
    <location>
        <begin position="137"/>
        <end position="149"/>
    </location>
</feature>
<feature type="region of interest" description="Disordered" evidence="2">
    <location>
        <begin position="1"/>
        <end position="250"/>
    </location>
</feature>
<feature type="compositionally biased region" description="Basic and acidic residues" evidence="2">
    <location>
        <begin position="21"/>
        <end position="41"/>
    </location>
</feature>
<feature type="compositionally biased region" description="Basic and acidic residues" evidence="2">
    <location>
        <begin position="635"/>
        <end position="665"/>
    </location>
</feature>
<dbReference type="GO" id="GO:0051016">
    <property type="term" value="P:barbed-end actin filament capping"/>
    <property type="evidence" value="ECO:0007669"/>
    <property type="project" value="TreeGrafter"/>
</dbReference>
<feature type="compositionally biased region" description="Basic and acidic residues" evidence="2">
    <location>
        <begin position="672"/>
        <end position="682"/>
    </location>
</feature>
<feature type="compositionally biased region" description="Acidic residues" evidence="2">
    <location>
        <begin position="928"/>
        <end position="943"/>
    </location>
</feature>
<protein>
    <submittedName>
        <fullName evidence="4">Putative actin regulatory gelsolin/villin family</fullName>
    </submittedName>
</protein>
<dbReference type="InterPro" id="IPR007122">
    <property type="entry name" value="Villin/Gelsolin"/>
</dbReference>
<evidence type="ECO:0000259" key="3">
    <source>
        <dbReference type="PROSITE" id="PS51089"/>
    </source>
</evidence>
<feature type="compositionally biased region" description="Low complexity" evidence="2">
    <location>
        <begin position="553"/>
        <end position="569"/>
    </location>
</feature>
<feature type="compositionally biased region" description="Polar residues" evidence="2">
    <location>
        <begin position="219"/>
        <end position="245"/>
    </location>
</feature>
<dbReference type="PANTHER" id="PTHR11977">
    <property type="entry name" value="VILLIN"/>
    <property type="match status" value="1"/>
</dbReference>
<dbReference type="SMART" id="SM00153">
    <property type="entry name" value="VHP"/>
    <property type="match status" value="1"/>
</dbReference>
<organism evidence="4">
    <name type="scientific">Ixodes ricinus</name>
    <name type="common">Common tick</name>
    <name type="synonym">Acarus ricinus</name>
    <dbReference type="NCBI Taxonomy" id="34613"/>
    <lineage>
        <taxon>Eukaryota</taxon>
        <taxon>Metazoa</taxon>
        <taxon>Ecdysozoa</taxon>
        <taxon>Arthropoda</taxon>
        <taxon>Chelicerata</taxon>
        <taxon>Arachnida</taxon>
        <taxon>Acari</taxon>
        <taxon>Parasitiformes</taxon>
        <taxon>Ixodida</taxon>
        <taxon>Ixodoidea</taxon>
        <taxon>Ixodidae</taxon>
        <taxon>Ixodinae</taxon>
        <taxon>Ixodes</taxon>
    </lineage>
</organism>
<evidence type="ECO:0000256" key="1">
    <source>
        <dbReference type="ARBA" id="ARBA00008418"/>
    </source>
</evidence>
<reference evidence="4" key="1">
    <citation type="submission" date="2019-12" db="EMBL/GenBank/DDBJ databases">
        <title>An insight into the sialome of adult female Ixodes ricinus ticks feeding for 6 days.</title>
        <authorList>
            <person name="Perner J."/>
            <person name="Ribeiro J.M.C."/>
        </authorList>
    </citation>
    <scope>NUCLEOTIDE SEQUENCE</scope>
    <source>
        <strain evidence="4">Semi-engorged</strain>
        <tissue evidence="4">Salivary glands</tissue>
    </source>
</reference>
<dbReference type="Pfam" id="PF00626">
    <property type="entry name" value="Gelsolin"/>
    <property type="match status" value="1"/>
</dbReference>
<feature type="compositionally biased region" description="Acidic residues" evidence="2">
    <location>
        <begin position="960"/>
        <end position="971"/>
    </location>
</feature>
<feature type="compositionally biased region" description="Polar residues" evidence="2">
    <location>
        <begin position="304"/>
        <end position="314"/>
    </location>
</feature>
<feature type="compositionally biased region" description="Basic and acidic residues" evidence="2">
    <location>
        <begin position="320"/>
        <end position="347"/>
    </location>
</feature>
<dbReference type="GO" id="GO:0005546">
    <property type="term" value="F:phosphatidylinositol-4,5-bisphosphate binding"/>
    <property type="evidence" value="ECO:0007669"/>
    <property type="project" value="TreeGrafter"/>
</dbReference>
<name>A0A6B0VHM3_IXORI</name>
<dbReference type="GO" id="GO:0051015">
    <property type="term" value="F:actin filament binding"/>
    <property type="evidence" value="ECO:0007669"/>
    <property type="project" value="InterPro"/>
</dbReference>
<feature type="compositionally biased region" description="Low complexity" evidence="2">
    <location>
        <begin position="194"/>
        <end position="211"/>
    </location>
</feature>
<feature type="compositionally biased region" description="Basic and acidic residues" evidence="2">
    <location>
        <begin position="889"/>
        <end position="901"/>
    </location>
</feature>
<dbReference type="Gene3D" id="1.10.950.10">
    <property type="entry name" value="Villin headpiece domain"/>
    <property type="match status" value="1"/>
</dbReference>
<dbReference type="GO" id="GO:0015629">
    <property type="term" value="C:actin cytoskeleton"/>
    <property type="evidence" value="ECO:0007669"/>
    <property type="project" value="TreeGrafter"/>
</dbReference>
<feature type="region of interest" description="Disordered" evidence="2">
    <location>
        <begin position="304"/>
        <end position="472"/>
    </location>
</feature>
<dbReference type="SMART" id="SM00262">
    <property type="entry name" value="GEL"/>
    <property type="match status" value="5"/>
</dbReference>